<evidence type="ECO:0000313" key="4">
    <source>
        <dbReference type="Proteomes" id="UP001500459"/>
    </source>
</evidence>
<sequence>MRNVLCIWVLLIFITSCNTENAPDCFQTTGNIIVSYVEVPEFTRILVNPNVELILEEGNETVVRIETGDNLLEEVNAIVNGDQLIISNTNDCNFVRDFNQTKVYVTAPDIREIRSATQFDISSDGVLGYSSLSLLSEDFNEESGNTNGTFHLEVASENITIIGNNIASFFISGEVENLDVQFFSGTGRFEGAGLTTQHVKIFHRGANKMIVNPQKSIEGEIRSTGDVIAINIPEIIEVQEFFTGELIFN</sequence>
<keyword evidence="1" id="KW-0732">Signal</keyword>
<feature type="chain" id="PRO_5045745585" description="Putative auto-transporter adhesin head GIN domain-containing protein" evidence="1">
    <location>
        <begin position="23"/>
        <end position="249"/>
    </location>
</feature>
<dbReference type="InterPro" id="IPR021255">
    <property type="entry name" value="DUF2807"/>
</dbReference>
<feature type="domain" description="Putative auto-transporter adhesin head GIN" evidence="2">
    <location>
        <begin position="41"/>
        <end position="231"/>
    </location>
</feature>
<dbReference type="RefSeq" id="WP_344928606.1">
    <property type="nucleotide sequence ID" value="NZ_BAABCW010000012.1"/>
</dbReference>
<evidence type="ECO:0000256" key="1">
    <source>
        <dbReference type="SAM" id="SignalP"/>
    </source>
</evidence>
<name>A0ABP6UN19_9FLAO</name>
<feature type="signal peptide" evidence="1">
    <location>
        <begin position="1"/>
        <end position="22"/>
    </location>
</feature>
<gene>
    <name evidence="3" type="ORF">GCM10022393_28840</name>
</gene>
<dbReference type="Proteomes" id="UP001500459">
    <property type="component" value="Unassembled WGS sequence"/>
</dbReference>
<dbReference type="PROSITE" id="PS51257">
    <property type="entry name" value="PROKAR_LIPOPROTEIN"/>
    <property type="match status" value="1"/>
</dbReference>
<reference evidence="4" key="1">
    <citation type="journal article" date="2019" name="Int. J. Syst. Evol. Microbiol.">
        <title>The Global Catalogue of Microorganisms (GCM) 10K type strain sequencing project: providing services to taxonomists for standard genome sequencing and annotation.</title>
        <authorList>
            <consortium name="The Broad Institute Genomics Platform"/>
            <consortium name="The Broad Institute Genome Sequencing Center for Infectious Disease"/>
            <person name="Wu L."/>
            <person name="Ma J."/>
        </authorList>
    </citation>
    <scope>NUCLEOTIDE SEQUENCE [LARGE SCALE GENOMIC DNA]</scope>
    <source>
        <strain evidence="4">JCM 17106</strain>
    </source>
</reference>
<proteinExistence type="predicted"/>
<comment type="caution">
    <text evidence="3">The sequence shown here is derived from an EMBL/GenBank/DDBJ whole genome shotgun (WGS) entry which is preliminary data.</text>
</comment>
<evidence type="ECO:0000313" key="3">
    <source>
        <dbReference type="EMBL" id="GAA3513277.1"/>
    </source>
</evidence>
<evidence type="ECO:0000259" key="2">
    <source>
        <dbReference type="Pfam" id="PF10988"/>
    </source>
</evidence>
<accession>A0ABP6UN19</accession>
<protein>
    <recommendedName>
        <fullName evidence="2">Putative auto-transporter adhesin head GIN domain-containing protein</fullName>
    </recommendedName>
</protein>
<dbReference type="Gene3D" id="2.160.20.120">
    <property type="match status" value="1"/>
</dbReference>
<dbReference type="EMBL" id="BAABCW010000012">
    <property type="protein sequence ID" value="GAA3513277.1"/>
    <property type="molecule type" value="Genomic_DNA"/>
</dbReference>
<dbReference type="Pfam" id="PF10988">
    <property type="entry name" value="DUF2807"/>
    <property type="match status" value="1"/>
</dbReference>
<keyword evidence="4" id="KW-1185">Reference proteome</keyword>
<organism evidence="3 4">
    <name type="scientific">Aquimarina addita</name>
    <dbReference type="NCBI Taxonomy" id="870485"/>
    <lineage>
        <taxon>Bacteria</taxon>
        <taxon>Pseudomonadati</taxon>
        <taxon>Bacteroidota</taxon>
        <taxon>Flavobacteriia</taxon>
        <taxon>Flavobacteriales</taxon>
        <taxon>Flavobacteriaceae</taxon>
        <taxon>Aquimarina</taxon>
    </lineage>
</organism>